<dbReference type="Pfam" id="PF03098">
    <property type="entry name" value="An_peroxidase"/>
    <property type="match status" value="2"/>
</dbReference>
<feature type="binding site" description="axial binding residue" evidence="6">
    <location>
        <position position="431"/>
    </location>
    <ligand>
        <name>heme b</name>
        <dbReference type="ChEBI" id="CHEBI:60344"/>
    </ligand>
    <ligandPart>
        <name>Fe</name>
        <dbReference type="ChEBI" id="CHEBI:18248"/>
    </ligandPart>
</feature>
<dbReference type="GO" id="GO:0006631">
    <property type="term" value="P:fatty acid metabolic process"/>
    <property type="evidence" value="ECO:0007669"/>
    <property type="project" value="UniProtKB-ARBA"/>
</dbReference>
<sequence length="1134" mass="128465">MKLDPNTNSEASSSHLSETREQRDTPRVEHPERMKSELAAKSSSKFKEAREVIHAARRPLPTETGDGSYIEDEPSSGLWKDLRSLGIKDASTLASFLENKVTGQHIDDKTMLMERVIQLVSRLPDGSKSRTKLTNVFLNELWDSLPHPHWRKYSDYPDDVAAIGMCLGLKKCRYVGEKYAYRSANGAHNNPTLPLLGAARTEYARTIRPETIRLPNLPDPGLIFDSLFAREKFTPHPNKVSSIFFTWASLVIHDIFQTDRKDENINNTSSYLDLSILYGDIEEEQNKVRTFNDGKLKPDCFSEPRLQALPAACGVILVMLNRFHNDVVDQLAHINESGRFTKPQDDQLSAAEAKKARAKYDNDLFQTGRLITCGLYINITLYDYLRTIVNLNRTNSTWCLDPRVRMGETEVTPSGLGNQCSVEFNLAYRWHSTISQEDEHWTEGAYEKLVGKPGDEASVDELLSALGEYGKNLNPDPSKRTFAQLERQADGKFKDEELVMILTDAIESVSGSFGARNVPKVLRAVEILGIEQARRWNVGSLNEFRKFFDLKPYRSFEEINSDPEVADCLRHLYEKPDYVELYPGIVAEEAKEPMVPGVGIAPGYTVSRAVLSDAVALVRGDRFYTVDYNARNLTNWGFTESHYDLDINQGCVFYKLALRAFPNWFKSDSIYAHYPMTIPAENQVIMESLGREHDYSWDRPAFTPSRTTIFEYSNVRHILSDQEAFHSTWGEATGYIFGDAGYDFMLSGDTFFHAGQRQNMCKSLYVGQWHKHVKEFYIATTERLLKDKSCRLGRANQVDITRDVGNLAHVHFASNIFSLPLKTEKHPDGIFTEHEMYQIMAVIFTAIFFDVDPAKSFGLRHKARAAAQKLGKIVEAIVKNTQSSRMLSYFFDSFSTNSYPLGEYGIHMIQRLLETGLGPSEITFSQILPTAVAMVPNQAQVFTQIIDYYLSDEGKKHLVPINRIAKEDSLESDDKLLRYCMEAIRLHGIFGSYREAKTNVTLKDQGRRLNIKPGEKVFVSFVDANRDPDAFPDPDSVRLDRPMESYIHYGVGPHTCLGKEASKVALTAMLRVVGRLENLRRAPGPQGQLKKIPRPNKFYSYMLEDETGFYAFPMTFKVHFDGPVSNSTDGTGAG</sequence>
<feature type="compositionally biased region" description="Basic and acidic residues" evidence="7">
    <location>
        <begin position="17"/>
        <end position="38"/>
    </location>
</feature>
<evidence type="ECO:0000256" key="1">
    <source>
        <dbReference type="ARBA" id="ARBA00011881"/>
    </source>
</evidence>
<dbReference type="InterPro" id="IPR019791">
    <property type="entry name" value="Haem_peroxidase_animal"/>
</dbReference>
<protein>
    <submittedName>
        <fullName evidence="8">Uncharacterized protein</fullName>
    </submittedName>
</protein>
<evidence type="ECO:0000256" key="4">
    <source>
        <dbReference type="ARBA" id="ARBA00023002"/>
    </source>
</evidence>
<accession>A0AAD6I5Y0</accession>
<evidence type="ECO:0000256" key="7">
    <source>
        <dbReference type="SAM" id="MobiDB-lite"/>
    </source>
</evidence>
<evidence type="ECO:0000256" key="5">
    <source>
        <dbReference type="ARBA" id="ARBA00023004"/>
    </source>
</evidence>
<dbReference type="PRINTS" id="PR00457">
    <property type="entry name" value="ANPEROXIDASE"/>
</dbReference>
<dbReference type="InterPro" id="IPR001128">
    <property type="entry name" value="Cyt_P450"/>
</dbReference>
<proteinExistence type="predicted"/>
<dbReference type="CDD" id="cd20612">
    <property type="entry name" value="CYP_LDS-like_C"/>
    <property type="match status" value="1"/>
</dbReference>
<dbReference type="InterPro" id="IPR034812">
    <property type="entry name" value="Ppo-like_N"/>
</dbReference>
<evidence type="ECO:0000256" key="2">
    <source>
        <dbReference type="ARBA" id="ARBA00022723"/>
    </source>
</evidence>
<comment type="subunit">
    <text evidence="1">Homotetramer.</text>
</comment>
<dbReference type="GO" id="GO:0005506">
    <property type="term" value="F:iron ion binding"/>
    <property type="evidence" value="ECO:0007669"/>
    <property type="project" value="InterPro"/>
</dbReference>
<dbReference type="GO" id="GO:0043386">
    <property type="term" value="P:mycotoxin biosynthetic process"/>
    <property type="evidence" value="ECO:0007669"/>
    <property type="project" value="UniProtKB-ARBA"/>
</dbReference>
<dbReference type="InterPro" id="IPR036396">
    <property type="entry name" value="Cyt_P450_sf"/>
</dbReference>
<dbReference type="PANTHER" id="PTHR11903:SF13">
    <property type="entry name" value="LINOLEATE 10R-LIPOXYGENASE"/>
    <property type="match status" value="1"/>
</dbReference>
<keyword evidence="6" id="KW-0349">Heme</keyword>
<dbReference type="EMBL" id="JAQJZL010000010">
    <property type="protein sequence ID" value="KAJ6034441.1"/>
    <property type="molecule type" value="Genomic_DNA"/>
</dbReference>
<dbReference type="GO" id="GO:0004601">
    <property type="term" value="F:peroxidase activity"/>
    <property type="evidence" value="ECO:0007669"/>
    <property type="project" value="InterPro"/>
</dbReference>
<dbReference type="PROSITE" id="PS50292">
    <property type="entry name" value="PEROXIDASE_3"/>
    <property type="match status" value="1"/>
</dbReference>
<feature type="region of interest" description="Disordered" evidence="7">
    <location>
        <begin position="1"/>
        <end position="48"/>
    </location>
</feature>
<dbReference type="SUPFAM" id="SSF48113">
    <property type="entry name" value="Heme-dependent peroxidases"/>
    <property type="match status" value="1"/>
</dbReference>
<dbReference type="GO" id="GO:0051213">
    <property type="term" value="F:dioxygenase activity"/>
    <property type="evidence" value="ECO:0007669"/>
    <property type="project" value="UniProtKB-KW"/>
</dbReference>
<dbReference type="Proteomes" id="UP001219568">
    <property type="component" value="Unassembled WGS sequence"/>
</dbReference>
<keyword evidence="2 6" id="KW-0479">Metal-binding</keyword>
<dbReference type="InterPro" id="IPR050783">
    <property type="entry name" value="Oxylipin_biosynth_metab"/>
</dbReference>
<evidence type="ECO:0000256" key="3">
    <source>
        <dbReference type="ARBA" id="ARBA00022964"/>
    </source>
</evidence>
<reference evidence="8" key="1">
    <citation type="journal article" date="2023" name="IMA Fungus">
        <title>Comparative genomic study of the Penicillium genus elucidates a diverse pangenome and 15 lateral gene transfer events.</title>
        <authorList>
            <person name="Petersen C."/>
            <person name="Sorensen T."/>
            <person name="Nielsen M.R."/>
            <person name="Sondergaard T.E."/>
            <person name="Sorensen J.L."/>
            <person name="Fitzpatrick D.A."/>
            <person name="Frisvad J.C."/>
            <person name="Nielsen K.L."/>
        </authorList>
    </citation>
    <scope>NUCLEOTIDE SEQUENCE</scope>
    <source>
        <strain evidence="8">IBT 15450</strain>
    </source>
</reference>
<evidence type="ECO:0000256" key="6">
    <source>
        <dbReference type="PIRSR" id="PIRSR619791-2"/>
    </source>
</evidence>
<organism evidence="8 9">
    <name type="scientific">Penicillium canescens</name>
    <dbReference type="NCBI Taxonomy" id="5083"/>
    <lineage>
        <taxon>Eukaryota</taxon>
        <taxon>Fungi</taxon>
        <taxon>Dikarya</taxon>
        <taxon>Ascomycota</taxon>
        <taxon>Pezizomycotina</taxon>
        <taxon>Eurotiomycetes</taxon>
        <taxon>Eurotiomycetidae</taxon>
        <taxon>Eurotiales</taxon>
        <taxon>Aspergillaceae</taxon>
        <taxon>Penicillium</taxon>
    </lineage>
</organism>
<feature type="compositionally biased region" description="Polar residues" evidence="7">
    <location>
        <begin position="1"/>
        <end position="16"/>
    </location>
</feature>
<name>A0AAD6I5Y0_PENCN</name>
<reference evidence="8" key="2">
    <citation type="submission" date="2023-01" db="EMBL/GenBank/DDBJ databases">
        <authorList>
            <person name="Petersen C."/>
        </authorList>
    </citation>
    <scope>NUCLEOTIDE SEQUENCE</scope>
    <source>
        <strain evidence="8">IBT 15450</strain>
    </source>
</reference>
<evidence type="ECO:0000313" key="8">
    <source>
        <dbReference type="EMBL" id="KAJ6034441.1"/>
    </source>
</evidence>
<dbReference type="PANTHER" id="PTHR11903">
    <property type="entry name" value="PROSTAGLANDIN G/H SYNTHASE"/>
    <property type="match status" value="1"/>
</dbReference>
<dbReference type="GO" id="GO:0006979">
    <property type="term" value="P:response to oxidative stress"/>
    <property type="evidence" value="ECO:0007669"/>
    <property type="project" value="InterPro"/>
</dbReference>
<dbReference type="Gene3D" id="1.10.640.10">
    <property type="entry name" value="Haem peroxidase domain superfamily, animal type"/>
    <property type="match status" value="1"/>
</dbReference>
<dbReference type="SUPFAM" id="SSF48264">
    <property type="entry name" value="Cytochrome P450"/>
    <property type="match status" value="1"/>
</dbReference>
<gene>
    <name evidence="8" type="ORF">N7460_008616</name>
</gene>
<dbReference type="InterPro" id="IPR037120">
    <property type="entry name" value="Haem_peroxidase_sf_animal"/>
</dbReference>
<dbReference type="Pfam" id="PF00067">
    <property type="entry name" value="p450"/>
    <property type="match status" value="1"/>
</dbReference>
<comment type="caution">
    <text evidence="8">The sequence shown here is derived from an EMBL/GenBank/DDBJ whole genome shotgun (WGS) entry which is preliminary data.</text>
</comment>
<keyword evidence="5 6" id="KW-0408">Iron</keyword>
<keyword evidence="4" id="KW-0560">Oxidoreductase</keyword>
<dbReference type="GO" id="GO:0004497">
    <property type="term" value="F:monooxygenase activity"/>
    <property type="evidence" value="ECO:0007669"/>
    <property type="project" value="InterPro"/>
</dbReference>
<dbReference type="AlphaFoldDB" id="A0AAD6I5Y0"/>
<dbReference type="CDD" id="cd09817">
    <property type="entry name" value="linoleate_diol_synthase_like"/>
    <property type="match status" value="1"/>
</dbReference>
<keyword evidence="9" id="KW-1185">Reference proteome</keyword>
<dbReference type="GO" id="GO:0016705">
    <property type="term" value="F:oxidoreductase activity, acting on paired donors, with incorporation or reduction of molecular oxygen"/>
    <property type="evidence" value="ECO:0007669"/>
    <property type="project" value="InterPro"/>
</dbReference>
<evidence type="ECO:0000313" key="9">
    <source>
        <dbReference type="Proteomes" id="UP001219568"/>
    </source>
</evidence>
<keyword evidence="3" id="KW-0223">Dioxygenase</keyword>
<dbReference type="Gene3D" id="1.10.630.10">
    <property type="entry name" value="Cytochrome P450"/>
    <property type="match status" value="1"/>
</dbReference>
<dbReference type="GO" id="GO:0020037">
    <property type="term" value="F:heme binding"/>
    <property type="evidence" value="ECO:0007669"/>
    <property type="project" value="InterPro"/>
</dbReference>
<dbReference type="InterPro" id="IPR010255">
    <property type="entry name" value="Haem_peroxidase_sf"/>
</dbReference>